<dbReference type="AlphaFoldDB" id="A0A1B1C3D0"/>
<evidence type="ECO:0000259" key="1">
    <source>
        <dbReference type="Pfam" id="PF01507"/>
    </source>
</evidence>
<sequence length="373" mass="43368">MNALTEKQKMLQRQSLPLEAKIEMTKKRVREWYDHWDGDVYLSLSFGKDSFVLYDIIKSMNIEIPSVFSNTGLEMPEIVKFGREIIKNDPSIEEIRPKKHFKEVWEKEGIPLVSKKVARMVRTLQGGSEGRENTYRLYDTGINSQGVFCKNWKLPNKWRSLVSSEIKMSEKCCDYLKKEPIKTYQKRSGRQGITAMMADEGGYRGGMTTCNQYTAKNPMSSPMLFWTEADIWEYVDTKNLEICHVYYERIYDSEGELIWCATPHWKGEPEPTGYRVVFQGDDYQILELGDELHYRISGEPRTGCMFCAFGVHLDKGLNRFQRMKISHPRQHRVITERMDLGSALQLIDVKFIPEGVGDNTLFENNQMDLLGDK</sequence>
<dbReference type="PANTHER" id="PTHR43196:SF2">
    <property type="entry name" value="PHOSPHOADENOSINE PHOSPHOSULFATE REDUCTASE"/>
    <property type="match status" value="1"/>
</dbReference>
<proteinExistence type="predicted"/>
<dbReference type="EMBL" id="CP016231">
    <property type="protein sequence ID" value="ANP79336.1"/>
    <property type="molecule type" value="Genomic_DNA"/>
</dbReference>
<dbReference type="InterPro" id="IPR050128">
    <property type="entry name" value="Sulfate_adenylyltrnsfr_sub2"/>
</dbReference>
<reference evidence="2" key="2">
    <citation type="submission" date="2016-06" db="EMBL/GenBank/DDBJ databases">
        <title>Adaptive Radiation by Waves of Gene Transfer Leads to Fine-Scale Resource Partitioning in Marine Microbes.</title>
        <authorList>
            <person name="Hehemann J.-H."/>
            <person name="Arevalo P."/>
            <person name="Datta M.S."/>
            <person name="Yu X."/>
            <person name="Corzett C.H."/>
            <person name="Henschel A."/>
            <person name="Preheim S.P."/>
            <person name="Timberlake S."/>
            <person name="Alm E.J."/>
            <person name="Polz M.F."/>
        </authorList>
    </citation>
    <scope>NUCLEOTIDE SEQUENCE</scope>
    <source>
        <strain evidence="2">9CS106</strain>
    </source>
</reference>
<dbReference type="PANTHER" id="PTHR43196">
    <property type="entry name" value="SULFATE ADENYLYLTRANSFERASE SUBUNIT 2"/>
    <property type="match status" value="1"/>
</dbReference>
<organism evidence="2">
    <name type="scientific">Vibrio crassostreae 9CS106</name>
    <dbReference type="NCBI Taxonomy" id="1191300"/>
    <lineage>
        <taxon>Bacteria</taxon>
        <taxon>Pseudomonadati</taxon>
        <taxon>Pseudomonadota</taxon>
        <taxon>Gammaproteobacteria</taxon>
        <taxon>Vibrionales</taxon>
        <taxon>Vibrionaceae</taxon>
        <taxon>Vibrio</taxon>
    </lineage>
</organism>
<dbReference type="InterPro" id="IPR002500">
    <property type="entry name" value="PAPS_reduct_dom"/>
</dbReference>
<evidence type="ECO:0000313" key="2">
    <source>
        <dbReference type="EMBL" id="ANP79336.1"/>
    </source>
</evidence>
<feature type="domain" description="Phosphoadenosine phosphosulphate reductase" evidence="1">
    <location>
        <begin position="41"/>
        <end position="109"/>
    </location>
</feature>
<dbReference type="SUPFAM" id="SSF52402">
    <property type="entry name" value="Adenine nucleotide alpha hydrolases-like"/>
    <property type="match status" value="1"/>
</dbReference>
<gene>
    <name evidence="2" type="ORF">A134_23265</name>
</gene>
<reference evidence="2" key="1">
    <citation type="journal article" date="2012" name="Science">
        <title>Ecological populations of bacteria act as socially cohesive units of antibiotic production and resistance.</title>
        <authorList>
            <person name="Cordero O.X."/>
            <person name="Wildschutte H."/>
            <person name="Kirkup B."/>
            <person name="Proehl S."/>
            <person name="Ngo L."/>
            <person name="Hussain F."/>
            <person name="Le Roux F."/>
            <person name="Mincer T."/>
            <person name="Polz M.F."/>
        </authorList>
    </citation>
    <scope>NUCLEOTIDE SEQUENCE</scope>
    <source>
        <strain evidence="2">9CS106</strain>
    </source>
</reference>
<accession>A0A1B1C3D0</accession>
<name>A0A1B1C3D0_9VIBR</name>
<protein>
    <submittedName>
        <fullName evidence="2">Phosphoadenosine phosphosulfate reductase</fullName>
    </submittedName>
</protein>
<dbReference type="Pfam" id="PF01507">
    <property type="entry name" value="PAPS_reduct"/>
    <property type="match status" value="2"/>
</dbReference>
<feature type="domain" description="Phosphoadenosine phosphosulphate reductase" evidence="1">
    <location>
        <begin position="160"/>
        <end position="249"/>
    </location>
</feature>
<dbReference type="GO" id="GO:0003824">
    <property type="term" value="F:catalytic activity"/>
    <property type="evidence" value="ECO:0007669"/>
    <property type="project" value="InterPro"/>
</dbReference>
<dbReference type="InterPro" id="IPR014729">
    <property type="entry name" value="Rossmann-like_a/b/a_fold"/>
</dbReference>
<dbReference type="Gene3D" id="3.40.50.620">
    <property type="entry name" value="HUPs"/>
    <property type="match status" value="1"/>
</dbReference>